<keyword evidence="3" id="KW-0808">Transferase</keyword>
<dbReference type="AlphaFoldDB" id="A0A9N9I6C2"/>
<dbReference type="InterPro" id="IPR038765">
    <property type="entry name" value="Papain-like_cys_pep_sf"/>
</dbReference>
<sequence length="419" mass="47451">INIEVVNPGDPLRKFTRNQVSKSRLLSTMTSNSSYGSSLPLLQPQKKESSTQIYFEGRPLPDHLINFSSPIGKELFKQALNEGYAEGYLNLSSCFAHQMDPAFCGLSSLSIVLNALQIKGAPIWKGPWRWWSDELLNCCTPIEEVKKNGITFSQFACLAKCHCDVIVKRADRTPKEEFIADLKNVCSSSDVYMVISFSRAAMKQTGDEEYGFSTRYRKVIISVLYHFVGILVILIDFPFMYRFKYPSYFASADLLYDSMLPLDKETGLSRGNNPVVNWTALGKTFCKDIPERLLIEKPKTLEEVASVVLADPFIMSLQHALRADIENLKDEISESGESHTSTLLNDIKMTALYPIVRSIFQKIQQNSSFDHSSEKQVVFATLFLLSSPSMLFKSLEPELAKKLEFYRDCTNMSSTLKYE</sequence>
<comment type="caution">
    <text evidence="7">The sequence shown here is derived from an EMBL/GenBank/DDBJ whole genome shotgun (WGS) entry which is preliminary data.</text>
</comment>
<evidence type="ECO:0000256" key="5">
    <source>
        <dbReference type="SAM" id="Phobius"/>
    </source>
</evidence>
<feature type="non-terminal residue" evidence="7">
    <location>
        <position position="419"/>
    </location>
</feature>
<keyword evidence="5" id="KW-0472">Membrane</keyword>
<feature type="transmembrane region" description="Helical" evidence="5">
    <location>
        <begin position="219"/>
        <end position="241"/>
    </location>
</feature>
<evidence type="ECO:0000256" key="3">
    <source>
        <dbReference type="ARBA" id="ARBA00022679"/>
    </source>
</evidence>
<dbReference type="Proteomes" id="UP000789396">
    <property type="component" value="Unassembled WGS sequence"/>
</dbReference>
<accession>A0A9N9I6C2</accession>
<gene>
    <name evidence="7" type="ORF">RFULGI_LOCUS11626</name>
</gene>
<evidence type="ECO:0000259" key="6">
    <source>
        <dbReference type="PROSITE" id="PS51443"/>
    </source>
</evidence>
<dbReference type="GO" id="GO:0016756">
    <property type="term" value="F:glutathione gamma-glutamylcysteinyltransferase activity"/>
    <property type="evidence" value="ECO:0007669"/>
    <property type="project" value="UniProtKB-EC"/>
</dbReference>
<reference evidence="7" key="1">
    <citation type="submission" date="2021-06" db="EMBL/GenBank/DDBJ databases">
        <authorList>
            <person name="Kallberg Y."/>
            <person name="Tangrot J."/>
            <person name="Rosling A."/>
        </authorList>
    </citation>
    <scope>NUCLEOTIDE SEQUENCE</scope>
    <source>
        <strain evidence="7">IN212</strain>
    </source>
</reference>
<keyword evidence="5" id="KW-1133">Transmembrane helix</keyword>
<dbReference type="GO" id="GO:0046938">
    <property type="term" value="P:phytochelatin biosynthetic process"/>
    <property type="evidence" value="ECO:0007669"/>
    <property type="project" value="InterPro"/>
</dbReference>
<feature type="non-terminal residue" evidence="7">
    <location>
        <position position="1"/>
    </location>
</feature>
<dbReference type="InterPro" id="IPR040409">
    <property type="entry name" value="PCS-like"/>
</dbReference>
<dbReference type="Pfam" id="PF05023">
    <property type="entry name" value="Phytochelatin"/>
    <property type="match status" value="1"/>
</dbReference>
<dbReference type="EC" id="2.3.2.15" evidence="1"/>
<proteinExistence type="predicted"/>
<dbReference type="GO" id="GO:0046872">
    <property type="term" value="F:metal ion binding"/>
    <property type="evidence" value="ECO:0007669"/>
    <property type="project" value="UniProtKB-KW"/>
</dbReference>
<dbReference type="SUPFAM" id="SSF54001">
    <property type="entry name" value="Cysteine proteinases"/>
    <property type="match status" value="1"/>
</dbReference>
<evidence type="ECO:0000313" key="8">
    <source>
        <dbReference type="Proteomes" id="UP000789396"/>
    </source>
</evidence>
<dbReference type="PROSITE" id="PS51443">
    <property type="entry name" value="PCS"/>
    <property type="match status" value="1"/>
</dbReference>
<dbReference type="GO" id="GO:0010038">
    <property type="term" value="P:response to metal ion"/>
    <property type="evidence" value="ECO:0007669"/>
    <property type="project" value="InterPro"/>
</dbReference>
<keyword evidence="8" id="KW-1185">Reference proteome</keyword>
<keyword evidence="5" id="KW-0812">Transmembrane</keyword>
<dbReference type="InterPro" id="IPR038156">
    <property type="entry name" value="PCS_N_sf"/>
</dbReference>
<feature type="domain" description="Peptidase C83" evidence="6">
    <location>
        <begin position="48"/>
        <end position="280"/>
    </location>
</feature>
<name>A0A9N9I6C2_9GLOM</name>
<evidence type="ECO:0000256" key="1">
    <source>
        <dbReference type="ARBA" id="ARBA00012468"/>
    </source>
</evidence>
<dbReference type="PANTHER" id="PTHR33447">
    <property type="entry name" value="GLUTATHIONE GAMMA-GLUTAMYLCYSTEINYLTRANSFERASE"/>
    <property type="match status" value="1"/>
</dbReference>
<dbReference type="EMBL" id="CAJVPZ010025769">
    <property type="protein sequence ID" value="CAG8723555.1"/>
    <property type="molecule type" value="Genomic_DNA"/>
</dbReference>
<dbReference type="Gene3D" id="3.90.70.30">
    <property type="entry name" value="Phytochelatin synthase, N-terminal domain"/>
    <property type="match status" value="1"/>
</dbReference>
<dbReference type="OrthoDB" id="448954at2759"/>
<keyword evidence="2" id="KW-0104">Cadmium</keyword>
<protein>
    <recommendedName>
        <fullName evidence="1">glutathione gamma-glutamylcysteinyltransferase</fullName>
        <ecNumber evidence="1">2.3.2.15</ecNumber>
    </recommendedName>
</protein>
<evidence type="ECO:0000256" key="2">
    <source>
        <dbReference type="ARBA" id="ARBA00022539"/>
    </source>
</evidence>
<evidence type="ECO:0000313" key="7">
    <source>
        <dbReference type="EMBL" id="CAG8723555.1"/>
    </source>
</evidence>
<dbReference type="InterPro" id="IPR007719">
    <property type="entry name" value="PCS_N"/>
</dbReference>
<organism evidence="7 8">
    <name type="scientific">Racocetra fulgida</name>
    <dbReference type="NCBI Taxonomy" id="60492"/>
    <lineage>
        <taxon>Eukaryota</taxon>
        <taxon>Fungi</taxon>
        <taxon>Fungi incertae sedis</taxon>
        <taxon>Mucoromycota</taxon>
        <taxon>Glomeromycotina</taxon>
        <taxon>Glomeromycetes</taxon>
        <taxon>Diversisporales</taxon>
        <taxon>Gigasporaceae</taxon>
        <taxon>Racocetra</taxon>
    </lineage>
</organism>
<keyword evidence="4" id="KW-0479">Metal-binding</keyword>
<evidence type="ECO:0000256" key="4">
    <source>
        <dbReference type="ARBA" id="ARBA00022723"/>
    </source>
</evidence>